<dbReference type="RefSeq" id="WP_005936554.1">
    <property type="nucleotide sequence ID" value="NZ_ATVK01000042.1"/>
</dbReference>
<gene>
    <name evidence="2" type="ORF">GOHSU_06_00020</name>
</gene>
<feature type="signal peptide" evidence="1">
    <location>
        <begin position="1"/>
        <end position="33"/>
    </location>
</feature>
<comment type="caution">
    <text evidence="2">The sequence shown here is derived from an EMBL/GenBank/DDBJ whole genome shotgun (WGS) entry which is preliminary data.</text>
</comment>
<evidence type="ECO:0000313" key="2">
    <source>
        <dbReference type="EMBL" id="GAC56391.1"/>
    </source>
</evidence>
<dbReference type="Proteomes" id="UP000053405">
    <property type="component" value="Unassembled WGS sequence"/>
</dbReference>
<evidence type="ECO:0000313" key="3">
    <source>
        <dbReference type="Proteomes" id="UP000053405"/>
    </source>
</evidence>
<keyword evidence="3" id="KW-1185">Reference proteome</keyword>
<reference evidence="2 3" key="1">
    <citation type="submission" date="2012-12" db="EMBL/GenBank/DDBJ databases">
        <title>Whole genome shotgun sequence of Gordonia hirsuta NBRC 16056.</title>
        <authorList>
            <person name="Isaki-Nakamura S."/>
            <person name="Hosoyama A."/>
            <person name="Tsuchikane K."/>
            <person name="Katsumata H."/>
            <person name="Baba S."/>
            <person name="Yamazaki S."/>
            <person name="Fujita N."/>
        </authorList>
    </citation>
    <scope>NUCLEOTIDE SEQUENCE [LARGE SCALE GENOMIC DNA]</scope>
    <source>
        <strain evidence="2 3">NBRC 16056</strain>
    </source>
</reference>
<name>L7L6L4_9ACTN</name>
<organism evidence="2 3">
    <name type="scientific">Gordonia hirsuta DSM 44140 = NBRC 16056</name>
    <dbReference type="NCBI Taxonomy" id="1121927"/>
    <lineage>
        <taxon>Bacteria</taxon>
        <taxon>Bacillati</taxon>
        <taxon>Actinomycetota</taxon>
        <taxon>Actinomycetes</taxon>
        <taxon>Mycobacteriales</taxon>
        <taxon>Gordoniaceae</taxon>
        <taxon>Gordonia</taxon>
    </lineage>
</organism>
<evidence type="ECO:0000256" key="1">
    <source>
        <dbReference type="SAM" id="SignalP"/>
    </source>
</evidence>
<sequence length="101" mass="9249">MNHVTVVTGAVESFAASAAALSAATAAAGTADAAVQTAVMTGAFGLIGQEFLAAFALAQANHLASVAALAVVQSATAGAATAGLAALHGSDAAAASGIGPA</sequence>
<feature type="chain" id="PRO_5003980026" description="PE domain-containing protein" evidence="1">
    <location>
        <begin position="34"/>
        <end position="101"/>
    </location>
</feature>
<evidence type="ECO:0008006" key="4">
    <source>
        <dbReference type="Google" id="ProtNLM"/>
    </source>
</evidence>
<dbReference type="EMBL" id="BANT01000006">
    <property type="protein sequence ID" value="GAC56391.1"/>
    <property type="molecule type" value="Genomic_DNA"/>
</dbReference>
<proteinExistence type="predicted"/>
<accession>L7L6L4</accession>
<dbReference type="AlphaFoldDB" id="L7L6L4"/>
<protein>
    <recommendedName>
        <fullName evidence="4">PE domain-containing protein</fullName>
    </recommendedName>
</protein>
<dbReference type="STRING" id="1121927.GOHSU_06_00020"/>
<keyword evidence="1" id="KW-0732">Signal</keyword>